<sequence>MLFGAMILVLHLIGWPLGATTNGFYFNNSSNMGTTGDFARFVNDDTNIAGDVIQNGPFTLEFTMPINLTGIAAPILQFAQYGARFLTSQSVEDSTDVGITWVDVGSDNLSTFIQFNDLHVLNFVPVNFKP</sequence>
<keyword evidence="2" id="KW-1185">Reference proteome</keyword>
<proteinExistence type="predicted"/>
<dbReference type="Proteomes" id="UP000249248">
    <property type="component" value="Unassembled WGS sequence"/>
</dbReference>
<accession>A0A2W1NGY4</accession>
<comment type="caution">
    <text evidence="1">The sequence shown here is derived from an EMBL/GenBank/DDBJ whole genome shotgun (WGS) entry which is preliminary data.</text>
</comment>
<dbReference type="AlphaFoldDB" id="A0A2W1NGY4"/>
<reference evidence="1 2" key="1">
    <citation type="submission" date="2018-06" db="EMBL/GenBank/DDBJ databases">
        <title>The draft genome sequence of Crocinitomix sp. SM1701.</title>
        <authorList>
            <person name="Zhang X."/>
        </authorList>
    </citation>
    <scope>NUCLEOTIDE SEQUENCE [LARGE SCALE GENOMIC DNA]</scope>
    <source>
        <strain evidence="1 2">SM1701</strain>
    </source>
</reference>
<dbReference type="EMBL" id="QKSB01000001">
    <property type="protein sequence ID" value="PZE18363.1"/>
    <property type="molecule type" value="Genomic_DNA"/>
</dbReference>
<evidence type="ECO:0000313" key="1">
    <source>
        <dbReference type="EMBL" id="PZE18363.1"/>
    </source>
</evidence>
<protein>
    <submittedName>
        <fullName evidence="1">Uncharacterized protein</fullName>
    </submittedName>
</protein>
<name>A0A2W1NGY4_9FLAO</name>
<evidence type="ECO:0000313" key="2">
    <source>
        <dbReference type="Proteomes" id="UP000249248"/>
    </source>
</evidence>
<organism evidence="1 2">
    <name type="scientific">Putridiphycobacter roseus</name>
    <dbReference type="NCBI Taxonomy" id="2219161"/>
    <lineage>
        <taxon>Bacteria</taxon>
        <taxon>Pseudomonadati</taxon>
        <taxon>Bacteroidota</taxon>
        <taxon>Flavobacteriia</taxon>
        <taxon>Flavobacteriales</taxon>
        <taxon>Crocinitomicaceae</taxon>
        <taxon>Putridiphycobacter</taxon>
    </lineage>
</organism>
<dbReference type="RefSeq" id="WP_111061264.1">
    <property type="nucleotide sequence ID" value="NZ_QKSB01000001.1"/>
</dbReference>
<gene>
    <name evidence="1" type="ORF">DNU06_00575</name>
</gene>